<accession>A0A510UW78</accession>
<dbReference type="RefSeq" id="WP_146807145.1">
    <property type="nucleotide sequence ID" value="NZ_BJUA01000012.1"/>
</dbReference>
<dbReference type="AlphaFoldDB" id="A0A510UW78"/>
<evidence type="ECO:0000313" key="2">
    <source>
        <dbReference type="Proteomes" id="UP000321386"/>
    </source>
</evidence>
<gene>
    <name evidence="1" type="ORF">CPE01_24890</name>
</gene>
<protein>
    <submittedName>
        <fullName evidence="1">Uncharacterized protein</fullName>
    </submittedName>
</protein>
<evidence type="ECO:0000313" key="1">
    <source>
        <dbReference type="EMBL" id="GEK18756.1"/>
    </source>
</evidence>
<keyword evidence="2" id="KW-1185">Reference proteome</keyword>
<dbReference type="OrthoDB" id="5147098at2"/>
<dbReference type="EMBL" id="BJUA01000012">
    <property type="protein sequence ID" value="GEK18756.1"/>
    <property type="molecule type" value="Genomic_DNA"/>
</dbReference>
<proteinExistence type="predicted"/>
<name>A0A510UW78_9CELL</name>
<comment type="caution">
    <text evidence="1">The sequence shown here is derived from an EMBL/GenBank/DDBJ whole genome shotgun (WGS) entry which is preliminary data.</text>
</comment>
<dbReference type="Proteomes" id="UP000321386">
    <property type="component" value="Unassembled WGS sequence"/>
</dbReference>
<organism evidence="1 2">
    <name type="scientific">Cellulomonas persica</name>
    <dbReference type="NCBI Taxonomy" id="76861"/>
    <lineage>
        <taxon>Bacteria</taxon>
        <taxon>Bacillati</taxon>
        <taxon>Actinomycetota</taxon>
        <taxon>Actinomycetes</taxon>
        <taxon>Micrococcales</taxon>
        <taxon>Cellulomonadaceae</taxon>
        <taxon>Cellulomonas</taxon>
    </lineage>
</organism>
<sequence>MTWVLMLVVSAVLPALLFGMVLALFPGEEETPRWRAALARRLERWAQAVRREPPVTTDPFDALWVQDRLTKVADHVRRLEGDTRGYARAERIIASQLAYDQLLAKACNLAGVQVVPSPLGDPAERFREEVELAERGWSW</sequence>
<reference evidence="1 2" key="1">
    <citation type="submission" date="2019-07" db="EMBL/GenBank/DDBJ databases">
        <title>Whole genome shotgun sequence of Cellulomonas persica NBRC 101101.</title>
        <authorList>
            <person name="Hosoyama A."/>
            <person name="Uohara A."/>
            <person name="Ohji S."/>
            <person name="Ichikawa N."/>
        </authorList>
    </citation>
    <scope>NUCLEOTIDE SEQUENCE [LARGE SCALE GENOMIC DNA]</scope>
    <source>
        <strain evidence="1 2">NBRC 101101</strain>
    </source>
</reference>